<organism evidence="2 3">
    <name type="scientific">Saxophila tyrrhenica</name>
    <dbReference type="NCBI Taxonomy" id="1690608"/>
    <lineage>
        <taxon>Eukaryota</taxon>
        <taxon>Fungi</taxon>
        <taxon>Dikarya</taxon>
        <taxon>Ascomycota</taxon>
        <taxon>Pezizomycotina</taxon>
        <taxon>Dothideomycetes</taxon>
        <taxon>Dothideomycetidae</taxon>
        <taxon>Mycosphaerellales</taxon>
        <taxon>Extremaceae</taxon>
        <taxon>Saxophila</taxon>
    </lineage>
</organism>
<dbReference type="RefSeq" id="XP_064656584.1">
    <property type="nucleotide sequence ID" value="XM_064805479.1"/>
</dbReference>
<proteinExistence type="predicted"/>
<evidence type="ECO:0000313" key="2">
    <source>
        <dbReference type="EMBL" id="KAK5166702.1"/>
    </source>
</evidence>
<protein>
    <submittedName>
        <fullName evidence="2">Uncharacterized protein</fullName>
    </submittedName>
</protein>
<feature type="compositionally biased region" description="Polar residues" evidence="1">
    <location>
        <begin position="268"/>
        <end position="282"/>
    </location>
</feature>
<feature type="region of interest" description="Disordered" evidence="1">
    <location>
        <begin position="1"/>
        <end position="62"/>
    </location>
</feature>
<feature type="compositionally biased region" description="Basic and acidic residues" evidence="1">
    <location>
        <begin position="38"/>
        <end position="50"/>
    </location>
</feature>
<dbReference type="GeneID" id="89929580"/>
<accession>A0AAV9P329</accession>
<feature type="compositionally biased region" description="Polar residues" evidence="1">
    <location>
        <begin position="292"/>
        <end position="304"/>
    </location>
</feature>
<comment type="caution">
    <text evidence="2">The sequence shown here is derived from an EMBL/GenBank/DDBJ whole genome shotgun (WGS) entry which is preliminary data.</text>
</comment>
<evidence type="ECO:0000256" key="1">
    <source>
        <dbReference type="SAM" id="MobiDB-lite"/>
    </source>
</evidence>
<keyword evidence="3" id="KW-1185">Reference proteome</keyword>
<gene>
    <name evidence="2" type="ORF">LTR77_008246</name>
</gene>
<dbReference type="AlphaFoldDB" id="A0AAV9P329"/>
<sequence length="368" mass="38423">MSQQQSQERKSSQAKPQQETKLSAKGQPKQQSQKRPSTQKERERQHEARKAAQRSLELQNKAKELINAAAGAGDPEERQKLLQQALDKEIEAETFGKTARYLNTGAFQGLCAGAGLGGGVGVALGTLTGTLVGGTTGTVTGGLGGGLGLAVGAAHGPWFSLPKVMADGVRKVTGDLPGWKATDEQKSALEKMVNGVKDQDRPPEQELMEMSQGGPALNVGKGCTGQREADEGQKGLLQGAQPSMPYVPGLTSKSKTENKPAPSKVEQHTSAPSTQQAGQTGQRYGEFAGQGVKSTQGQKQQRPGNASRTQSQATSASNAPRRGSRIQQQGQSTPVGKQPGGSQKSGGAPAKKKPRKLEVRGNASGAMS</sequence>
<dbReference type="EMBL" id="JAVRRT010000013">
    <property type="protein sequence ID" value="KAK5166702.1"/>
    <property type="molecule type" value="Genomic_DNA"/>
</dbReference>
<feature type="compositionally biased region" description="Low complexity" evidence="1">
    <location>
        <begin position="305"/>
        <end position="349"/>
    </location>
</feature>
<reference evidence="2 3" key="1">
    <citation type="submission" date="2023-08" db="EMBL/GenBank/DDBJ databases">
        <title>Black Yeasts Isolated from many extreme environments.</title>
        <authorList>
            <person name="Coleine C."/>
            <person name="Stajich J.E."/>
            <person name="Selbmann L."/>
        </authorList>
    </citation>
    <scope>NUCLEOTIDE SEQUENCE [LARGE SCALE GENOMIC DNA]</scope>
    <source>
        <strain evidence="2 3">CCFEE 5935</strain>
    </source>
</reference>
<feature type="region of interest" description="Disordered" evidence="1">
    <location>
        <begin position="196"/>
        <end position="368"/>
    </location>
</feature>
<evidence type="ECO:0000313" key="3">
    <source>
        <dbReference type="Proteomes" id="UP001337655"/>
    </source>
</evidence>
<dbReference type="Proteomes" id="UP001337655">
    <property type="component" value="Unassembled WGS sequence"/>
</dbReference>
<name>A0AAV9P329_9PEZI</name>